<dbReference type="InterPro" id="IPR014756">
    <property type="entry name" value="Ig_E-set"/>
</dbReference>
<dbReference type="PANTHER" id="PTHR11188">
    <property type="entry name" value="ARRESTIN DOMAIN CONTAINING PROTEIN"/>
    <property type="match status" value="1"/>
</dbReference>
<evidence type="ECO:0000256" key="3">
    <source>
        <dbReference type="SAM" id="MobiDB-lite"/>
    </source>
</evidence>
<dbReference type="SMART" id="SM01017">
    <property type="entry name" value="Arrestin_C"/>
    <property type="match status" value="1"/>
</dbReference>
<reference evidence="5" key="1">
    <citation type="submission" date="2021-05" db="EMBL/GenBank/DDBJ databases">
        <authorList>
            <person name="Alioto T."/>
            <person name="Alioto T."/>
            <person name="Gomez Garrido J."/>
        </authorList>
    </citation>
    <scope>NUCLEOTIDE SEQUENCE</scope>
</reference>
<dbReference type="GO" id="GO:0015031">
    <property type="term" value="P:protein transport"/>
    <property type="evidence" value="ECO:0007669"/>
    <property type="project" value="TreeGrafter"/>
</dbReference>
<accession>A0A8D8XDU9</accession>
<evidence type="ECO:0000256" key="1">
    <source>
        <dbReference type="ARBA" id="ARBA00005298"/>
    </source>
</evidence>
<dbReference type="InterPro" id="IPR050357">
    <property type="entry name" value="Arrestin_domain-protein"/>
</dbReference>
<proteinExistence type="inferred from homology"/>
<evidence type="ECO:0000256" key="2">
    <source>
        <dbReference type="ARBA" id="ARBA00022606"/>
    </source>
</evidence>
<dbReference type="InterPro" id="IPR011022">
    <property type="entry name" value="Arrestin_C-like"/>
</dbReference>
<dbReference type="AlphaFoldDB" id="A0A8D8XDU9"/>
<dbReference type="EMBL" id="HBUF01312097">
    <property type="protein sequence ID" value="CAG6693377.1"/>
    <property type="molecule type" value="Transcribed_RNA"/>
</dbReference>
<feature type="domain" description="Arrestin C-terminal-like" evidence="4">
    <location>
        <begin position="176"/>
        <end position="308"/>
    </location>
</feature>
<comment type="similarity">
    <text evidence="1">Belongs to the arrestin family.</text>
</comment>
<keyword evidence="2" id="KW-0716">Sensory transduction</keyword>
<dbReference type="InterPro" id="IPR011021">
    <property type="entry name" value="Arrestin-like_N"/>
</dbReference>
<dbReference type="Gene3D" id="2.60.40.640">
    <property type="match status" value="2"/>
</dbReference>
<organism evidence="5">
    <name type="scientific">Cacopsylla melanoneura</name>
    <dbReference type="NCBI Taxonomy" id="428564"/>
    <lineage>
        <taxon>Eukaryota</taxon>
        <taxon>Metazoa</taxon>
        <taxon>Ecdysozoa</taxon>
        <taxon>Arthropoda</taxon>
        <taxon>Hexapoda</taxon>
        <taxon>Insecta</taxon>
        <taxon>Pterygota</taxon>
        <taxon>Neoptera</taxon>
        <taxon>Paraneoptera</taxon>
        <taxon>Hemiptera</taxon>
        <taxon>Sternorrhyncha</taxon>
        <taxon>Psylloidea</taxon>
        <taxon>Psyllidae</taxon>
        <taxon>Psyllinae</taxon>
        <taxon>Cacopsylla</taxon>
    </lineage>
</organism>
<dbReference type="SUPFAM" id="SSF81296">
    <property type="entry name" value="E set domains"/>
    <property type="match status" value="2"/>
</dbReference>
<dbReference type="Pfam" id="PF02752">
    <property type="entry name" value="Arrestin_C"/>
    <property type="match status" value="1"/>
</dbReference>
<evidence type="ECO:0000313" key="5">
    <source>
        <dbReference type="EMBL" id="CAG6693377.1"/>
    </source>
</evidence>
<protein>
    <submittedName>
        <fullName evidence="5">Arrestin domain-containing protein 3</fullName>
    </submittedName>
</protein>
<dbReference type="InterPro" id="IPR014752">
    <property type="entry name" value="Arrestin-like_C"/>
</dbReference>
<evidence type="ECO:0000259" key="4">
    <source>
        <dbReference type="SMART" id="SM01017"/>
    </source>
</evidence>
<name>A0A8D8XDU9_9HEMI</name>
<dbReference type="EMBL" id="HBUF01359587">
    <property type="protein sequence ID" value="CAG6719909.1"/>
    <property type="molecule type" value="Transcribed_RNA"/>
</dbReference>
<feature type="region of interest" description="Disordered" evidence="3">
    <location>
        <begin position="314"/>
        <end position="340"/>
    </location>
</feature>
<dbReference type="PANTHER" id="PTHR11188:SF176">
    <property type="entry name" value="ARRESTIN DOMAIN-CONTAINING PROTEIN 1"/>
    <property type="match status" value="1"/>
</dbReference>
<sequence>MKEFRIEFDSPTSAYYAGQIVSGRVILNLQDKPKKVRAITIEFLGEAKNQWLGAHTERMPNGENKTHNVNFMGSEEYYKFKYNLLGGGGAEMEIPQGSHVYPFTSTLPPSLPSSFDGEHGYVRYKVTATLDRPWKFDEHAEGVFYVVTLYDLNTDMKAKETIHQEVSKNFCCLWCQSGPLQLILAAPFSGFVPGQTVPLSIDVENGSNVAVDKVTVELTKYMTWKATEPTSSEKQDKLDLVTEELGGVVVNSSKHWNHQLVVPVFPYVNLTNCHIIQQEFKLSVTAKVSGPHKDLVIKVPIVLGSVPIAEHSSVQSSLPAPTQPLAPQQNQMQNQAPPPPIGLNVNNLYPSIPAIDASPVSPTY</sequence>
<dbReference type="Pfam" id="PF00339">
    <property type="entry name" value="Arrestin_N"/>
    <property type="match status" value="1"/>
</dbReference>
<feature type="compositionally biased region" description="Low complexity" evidence="3">
    <location>
        <begin position="318"/>
        <end position="335"/>
    </location>
</feature>
<dbReference type="GO" id="GO:0005737">
    <property type="term" value="C:cytoplasm"/>
    <property type="evidence" value="ECO:0007669"/>
    <property type="project" value="TreeGrafter"/>
</dbReference>